<dbReference type="Pfam" id="PF00691">
    <property type="entry name" value="OmpA"/>
    <property type="match status" value="1"/>
</dbReference>
<dbReference type="Gene3D" id="2.40.160.20">
    <property type="match status" value="1"/>
</dbReference>
<dbReference type="GeneID" id="97183477"/>
<dbReference type="InterPro" id="IPR011250">
    <property type="entry name" value="OMP/PagP_B-barrel"/>
</dbReference>
<dbReference type="RefSeq" id="WP_112375421.1">
    <property type="nucleotide sequence ID" value="NZ_CP069793.1"/>
</dbReference>
<dbReference type="InterPro" id="IPR036737">
    <property type="entry name" value="OmpA-like_sf"/>
</dbReference>
<reference evidence="2 3" key="1">
    <citation type="submission" date="2018-06" db="EMBL/GenBank/DDBJ databases">
        <authorList>
            <consortium name="Pathogen Informatics"/>
            <person name="Doyle S."/>
        </authorList>
    </citation>
    <scope>NUCLEOTIDE SEQUENCE [LARGE SCALE GENOMIC DNA]</scope>
    <source>
        <strain evidence="2 3">NCTC11343</strain>
    </source>
</reference>
<feature type="chain" id="PRO_5035157530" evidence="1">
    <location>
        <begin position="21"/>
        <end position="405"/>
    </location>
</feature>
<dbReference type="PROSITE" id="PS51123">
    <property type="entry name" value="OMPA_2"/>
    <property type="match status" value="1"/>
</dbReference>
<dbReference type="Gene3D" id="3.30.1330.60">
    <property type="entry name" value="OmpA-like domain"/>
    <property type="match status" value="1"/>
</dbReference>
<evidence type="ECO:0000256" key="1">
    <source>
        <dbReference type="SAM" id="SignalP"/>
    </source>
</evidence>
<protein>
    <submittedName>
        <fullName evidence="2">PG33</fullName>
    </submittedName>
</protein>
<dbReference type="SUPFAM" id="SSF56925">
    <property type="entry name" value="OMPA-like"/>
    <property type="match status" value="1"/>
</dbReference>
<sequence length="405" mass="45476">MTKKFFTLIFAVSLFIGAKAQSFQLRKDTTIVESTDRYKFETNKFFGNWFIGAGAGAQIYFGDHNDEMKFGDRITPAFNFYIGKWFTPGIGVRAGYTGFKVKGLTQNGSHSDGTPYSKLPWEGYWLTNQEFKYNHVHGDAMFNLMNIFGGYKQNRFYELIPYAGLGWMWTKSDAKNPQQREVSANIGVYNTFRLSNSFGLTLDVRGAMVNDRFDGEEGERRNEGPLSATLGLVYKFKQNSWKKSETVTIGYDEAQLRSLVDRVNALASDNAALKTQLANAKTEVITDIKVENRVIAAPVLLTFPINKSTVSNEARVNLGFLAKVIKQTNANVVYTITGYADSGTGSPKTNERLSKERAEAIYNVLVKEFNVNPSQLRTIYKGGVDNMYYDDPRLSRAVITIAEGL</sequence>
<evidence type="ECO:0000313" key="2">
    <source>
        <dbReference type="EMBL" id="SPZ88666.1"/>
    </source>
</evidence>
<accession>A0A2X2J9Q8</accession>
<feature type="signal peptide" evidence="1">
    <location>
        <begin position="1"/>
        <end position="20"/>
    </location>
</feature>
<dbReference type="SUPFAM" id="SSF103088">
    <property type="entry name" value="OmpA-like"/>
    <property type="match status" value="1"/>
</dbReference>
<dbReference type="AlphaFoldDB" id="A0A2X2J9Q8"/>
<dbReference type="InterPro" id="IPR006665">
    <property type="entry name" value="OmpA-like"/>
</dbReference>
<dbReference type="EMBL" id="UAUU01000009">
    <property type="protein sequence ID" value="SPZ88666.1"/>
    <property type="molecule type" value="Genomic_DNA"/>
</dbReference>
<dbReference type="PANTHER" id="PTHR30329">
    <property type="entry name" value="STATOR ELEMENT OF FLAGELLAR MOTOR COMPLEX"/>
    <property type="match status" value="1"/>
</dbReference>
<dbReference type="InterPro" id="IPR050330">
    <property type="entry name" value="Bact_OuterMem_StrucFunc"/>
</dbReference>
<name>A0A2X2J9Q8_SPHMU</name>
<proteinExistence type="predicted"/>
<dbReference type="PANTHER" id="PTHR30329:SF21">
    <property type="entry name" value="LIPOPROTEIN YIAD-RELATED"/>
    <property type="match status" value="1"/>
</dbReference>
<dbReference type="Proteomes" id="UP000251241">
    <property type="component" value="Unassembled WGS sequence"/>
</dbReference>
<keyword evidence="1" id="KW-0732">Signal</keyword>
<organism evidence="2 3">
    <name type="scientific">Sphingobacterium multivorum</name>
    <dbReference type="NCBI Taxonomy" id="28454"/>
    <lineage>
        <taxon>Bacteria</taxon>
        <taxon>Pseudomonadati</taxon>
        <taxon>Bacteroidota</taxon>
        <taxon>Sphingobacteriia</taxon>
        <taxon>Sphingobacteriales</taxon>
        <taxon>Sphingobacteriaceae</taxon>
        <taxon>Sphingobacterium</taxon>
    </lineage>
</organism>
<dbReference type="CDD" id="cd07185">
    <property type="entry name" value="OmpA_C-like"/>
    <property type="match status" value="1"/>
</dbReference>
<evidence type="ECO:0000313" key="3">
    <source>
        <dbReference type="Proteomes" id="UP000251241"/>
    </source>
</evidence>
<dbReference type="GO" id="GO:0016020">
    <property type="term" value="C:membrane"/>
    <property type="evidence" value="ECO:0007669"/>
    <property type="project" value="UniProtKB-UniRule"/>
</dbReference>
<gene>
    <name evidence="2" type="ORF">NCTC11343_03632</name>
</gene>